<reference evidence="2" key="1">
    <citation type="journal article" date="2020" name="Nature">
        <title>Isolation of an archaeon at the prokaryote-eukaryote interface.</title>
        <authorList>
            <person name="Imachi H."/>
            <person name="Nobu M.K."/>
            <person name="Nakahara N."/>
            <person name="Morono Y."/>
            <person name="Ogawara M."/>
            <person name="Takaki Y."/>
            <person name="Takano Y."/>
            <person name="Uematsu K."/>
            <person name="Ikuta T."/>
            <person name="Ito M."/>
            <person name="Matsui Y."/>
            <person name="Miyazaki M."/>
            <person name="Murata K."/>
            <person name="Saito Y."/>
            <person name="Sakai S."/>
            <person name="Song C."/>
            <person name="Tasumi E."/>
            <person name="Yamanaka Y."/>
            <person name="Yamaguchi T."/>
            <person name="Kamagata Y."/>
            <person name="Tamaki H."/>
            <person name="Takai K."/>
        </authorList>
    </citation>
    <scope>NUCLEOTIDE SEQUENCE [LARGE SCALE GENOMIC DNA]</scope>
    <source>
        <strain evidence="2">MK-D1</strain>
    </source>
</reference>
<sequence length="124" mass="14716">MAQNIEFLSIFFFEIDRKVILIAFIFLILIVLSFFLLILPDFLPKLMILTIEIGFIFIIFQTSKDVSYRTSFFLDLMQNLQGITEISLEYLDLIIRFEIQIKAFKSLSFMLLAINFFFTLLELF</sequence>
<feature type="transmembrane region" description="Helical" evidence="1">
    <location>
        <begin position="46"/>
        <end position="63"/>
    </location>
</feature>
<evidence type="ECO:0000256" key="1">
    <source>
        <dbReference type="SAM" id="Phobius"/>
    </source>
</evidence>
<dbReference type="AlphaFoldDB" id="A0A5B9D8C6"/>
<accession>A0A5B9D8C6</accession>
<dbReference type="EMBL" id="CP042905">
    <property type="protein sequence ID" value="QEE14856.1"/>
    <property type="molecule type" value="Genomic_DNA"/>
</dbReference>
<protein>
    <submittedName>
        <fullName evidence="2">Uncharacterized protein</fullName>
    </submittedName>
</protein>
<proteinExistence type="predicted"/>
<keyword evidence="1" id="KW-0812">Transmembrane</keyword>
<gene>
    <name evidence="2" type="ORF">DSAG12_00676</name>
</gene>
<feature type="transmembrane region" description="Helical" evidence="1">
    <location>
        <begin position="20"/>
        <end position="40"/>
    </location>
</feature>
<evidence type="ECO:0000313" key="2">
    <source>
        <dbReference type="EMBL" id="QEE14856.1"/>
    </source>
</evidence>
<organism evidence="2">
    <name type="scientific">Promethearchaeum syntrophicum</name>
    <dbReference type="NCBI Taxonomy" id="2594042"/>
    <lineage>
        <taxon>Archaea</taxon>
        <taxon>Promethearchaeati</taxon>
        <taxon>Promethearchaeota</taxon>
        <taxon>Promethearchaeia</taxon>
        <taxon>Promethearchaeales</taxon>
        <taxon>Promethearchaeaceae</taxon>
        <taxon>Promethearchaeum</taxon>
    </lineage>
</organism>
<keyword evidence="1" id="KW-0472">Membrane</keyword>
<feature type="transmembrane region" description="Helical" evidence="1">
    <location>
        <begin position="103"/>
        <end position="121"/>
    </location>
</feature>
<keyword evidence="1" id="KW-1133">Transmembrane helix</keyword>
<name>A0A5B9D8C6_9ARCH</name>